<evidence type="ECO:0000256" key="1">
    <source>
        <dbReference type="SAM" id="MobiDB-lite"/>
    </source>
</evidence>
<proteinExistence type="predicted"/>
<gene>
    <name evidence="2" type="ORF">QFZ53_000198</name>
</gene>
<protein>
    <submittedName>
        <fullName evidence="2">Uncharacterized protein</fullName>
    </submittedName>
</protein>
<reference evidence="2 3" key="1">
    <citation type="submission" date="2023-07" db="EMBL/GenBank/DDBJ databases">
        <title>Comparative genomics of wheat-associated soil bacteria to identify genetic determinants of phenazine resistance.</title>
        <authorList>
            <person name="Mouncey N."/>
        </authorList>
    </citation>
    <scope>NUCLEOTIDE SEQUENCE [LARGE SCALE GENOMIC DNA]</scope>
    <source>
        <strain evidence="2 3">W4I9-1</strain>
    </source>
</reference>
<accession>A0AAW8ESA6</accession>
<evidence type="ECO:0000313" key="3">
    <source>
        <dbReference type="Proteomes" id="UP001244427"/>
    </source>
</evidence>
<organism evidence="2 3">
    <name type="scientific">Microbacterium natoriense</name>
    <dbReference type="NCBI Taxonomy" id="284570"/>
    <lineage>
        <taxon>Bacteria</taxon>
        <taxon>Bacillati</taxon>
        <taxon>Actinomycetota</taxon>
        <taxon>Actinomycetes</taxon>
        <taxon>Micrococcales</taxon>
        <taxon>Microbacteriaceae</taxon>
        <taxon>Microbacterium</taxon>
    </lineage>
</organism>
<evidence type="ECO:0000313" key="2">
    <source>
        <dbReference type="EMBL" id="MDQ0646002.1"/>
    </source>
</evidence>
<name>A0AAW8ESA6_9MICO</name>
<keyword evidence="3" id="KW-1185">Reference proteome</keyword>
<comment type="caution">
    <text evidence="2">The sequence shown here is derived from an EMBL/GenBank/DDBJ whole genome shotgun (WGS) entry which is preliminary data.</text>
</comment>
<sequence length="30" mass="3348">MQIGIPPTPGPRGLLRMFTPYLDHPEEGAR</sequence>
<feature type="region of interest" description="Disordered" evidence="1">
    <location>
        <begin position="1"/>
        <end position="30"/>
    </location>
</feature>
<feature type="compositionally biased region" description="Pro residues" evidence="1">
    <location>
        <begin position="1"/>
        <end position="10"/>
    </location>
</feature>
<dbReference type="AlphaFoldDB" id="A0AAW8ESA6"/>
<dbReference type="Proteomes" id="UP001244427">
    <property type="component" value="Unassembled WGS sequence"/>
</dbReference>
<dbReference type="EMBL" id="JAUSXV010000001">
    <property type="protein sequence ID" value="MDQ0646002.1"/>
    <property type="molecule type" value="Genomic_DNA"/>
</dbReference>